<evidence type="ECO:0000259" key="2">
    <source>
        <dbReference type="Pfam" id="PF00535"/>
    </source>
</evidence>
<comment type="caution">
    <text evidence="3">The sequence shown here is derived from an EMBL/GenBank/DDBJ whole genome shotgun (WGS) entry which is preliminary data.</text>
</comment>
<dbReference type="InterPro" id="IPR029044">
    <property type="entry name" value="Nucleotide-diphossugar_trans"/>
</dbReference>
<dbReference type="InterPro" id="IPR050834">
    <property type="entry name" value="Glycosyltransf_2"/>
</dbReference>
<proteinExistence type="predicted"/>
<reference evidence="3 4" key="1">
    <citation type="submission" date="2019-09" db="EMBL/GenBank/DDBJ databases">
        <title>Draft genome sequence of Ginsengibacter sp. BR5-29.</title>
        <authorList>
            <person name="Im W.-T."/>
        </authorList>
    </citation>
    <scope>NUCLEOTIDE SEQUENCE [LARGE SCALE GENOMIC DNA]</scope>
    <source>
        <strain evidence="3 4">BR5-29</strain>
    </source>
</reference>
<dbReference type="EMBL" id="VYQF01000001">
    <property type="protein sequence ID" value="KAA9041797.1"/>
    <property type="molecule type" value="Genomic_DNA"/>
</dbReference>
<dbReference type="SUPFAM" id="SSF53448">
    <property type="entry name" value="Nucleotide-diphospho-sugar transferases"/>
    <property type="match status" value="1"/>
</dbReference>
<evidence type="ECO:0000313" key="3">
    <source>
        <dbReference type="EMBL" id="KAA9041797.1"/>
    </source>
</evidence>
<feature type="transmembrane region" description="Helical" evidence="1">
    <location>
        <begin position="260"/>
        <end position="281"/>
    </location>
</feature>
<dbReference type="Proteomes" id="UP000326903">
    <property type="component" value="Unassembled WGS sequence"/>
</dbReference>
<dbReference type="CDD" id="cd04185">
    <property type="entry name" value="GT_2_like_b"/>
    <property type="match status" value="1"/>
</dbReference>
<keyword evidence="3" id="KW-0808">Transferase</keyword>
<keyword evidence="4" id="KW-1185">Reference proteome</keyword>
<evidence type="ECO:0000256" key="1">
    <source>
        <dbReference type="SAM" id="Phobius"/>
    </source>
</evidence>
<dbReference type="AlphaFoldDB" id="A0A5J5IP52"/>
<evidence type="ECO:0000313" key="4">
    <source>
        <dbReference type="Proteomes" id="UP000326903"/>
    </source>
</evidence>
<accession>A0A5J5IP52</accession>
<dbReference type="InterPro" id="IPR001173">
    <property type="entry name" value="Glyco_trans_2-like"/>
</dbReference>
<sequence length="352" mass="40814">MSYSFALWYTQSISQKPNSESMDKVIAVVVTYNRQFLLAQCIDALRKQTRKIDKILVVNNGSTDHTELWLRSQDDIEFITQENVGGAGGFYRGIKTAFEKLYTWIWLMDDDGYPKEDALERLLEGNTEEMCLRNCAVINKEDKKSFVWKTGNYSTIDELENPVIKNVAHPFNGTLLHRKIIERVGLPKADLFLWGDETEYLYRIIKKNKIPFYTKTNSIHYHPASAYSYKNDWNFHTNWKMYYYVRNRFHVLKSKFSRHLALAVVMYLAFIIAFAGTIIIFQKTNKLKKLSFILWPIADAFTNDCKATPSAILKRISATSPYWPFDFLVIPVKTVALLISGLFSSSVKLKKA</sequence>
<feature type="domain" description="Glycosyltransferase 2-like" evidence="2">
    <location>
        <begin position="28"/>
        <end position="151"/>
    </location>
</feature>
<dbReference type="Gene3D" id="3.90.550.10">
    <property type="entry name" value="Spore Coat Polysaccharide Biosynthesis Protein SpsA, Chain A"/>
    <property type="match status" value="1"/>
</dbReference>
<dbReference type="PANTHER" id="PTHR43685">
    <property type="entry name" value="GLYCOSYLTRANSFERASE"/>
    <property type="match status" value="1"/>
</dbReference>
<name>A0A5J5IP52_9BACT</name>
<dbReference type="GO" id="GO:0016740">
    <property type="term" value="F:transferase activity"/>
    <property type="evidence" value="ECO:0007669"/>
    <property type="project" value="UniProtKB-KW"/>
</dbReference>
<keyword evidence="1" id="KW-1133">Transmembrane helix</keyword>
<organism evidence="3 4">
    <name type="scientific">Ginsengibacter hankyongi</name>
    <dbReference type="NCBI Taxonomy" id="2607284"/>
    <lineage>
        <taxon>Bacteria</taxon>
        <taxon>Pseudomonadati</taxon>
        <taxon>Bacteroidota</taxon>
        <taxon>Chitinophagia</taxon>
        <taxon>Chitinophagales</taxon>
        <taxon>Chitinophagaceae</taxon>
        <taxon>Ginsengibacter</taxon>
    </lineage>
</organism>
<keyword evidence="1" id="KW-0812">Transmembrane</keyword>
<dbReference type="PANTHER" id="PTHR43685:SF2">
    <property type="entry name" value="GLYCOSYLTRANSFERASE 2-LIKE DOMAIN-CONTAINING PROTEIN"/>
    <property type="match status" value="1"/>
</dbReference>
<keyword evidence="1" id="KW-0472">Membrane</keyword>
<dbReference type="Pfam" id="PF00535">
    <property type="entry name" value="Glycos_transf_2"/>
    <property type="match status" value="1"/>
</dbReference>
<gene>
    <name evidence="3" type="ORF">FW778_07210</name>
</gene>
<protein>
    <submittedName>
        <fullName evidence="3">Glycosyltransferase</fullName>
    </submittedName>
</protein>